<keyword evidence="3" id="KW-0233">DNA recombination</keyword>
<dbReference type="InterPro" id="IPR011010">
    <property type="entry name" value="DNA_brk_join_enz"/>
</dbReference>
<evidence type="ECO:0000313" key="6">
    <source>
        <dbReference type="Proteomes" id="UP000053433"/>
    </source>
</evidence>
<dbReference type="GO" id="GO:0015074">
    <property type="term" value="P:DNA integration"/>
    <property type="evidence" value="ECO:0007669"/>
    <property type="project" value="InterPro"/>
</dbReference>
<dbReference type="GO" id="GO:0003677">
    <property type="term" value="F:DNA binding"/>
    <property type="evidence" value="ECO:0007669"/>
    <property type="project" value="UniProtKB-KW"/>
</dbReference>
<protein>
    <recommendedName>
        <fullName evidence="4">Tyr recombinase domain-containing protein</fullName>
    </recommendedName>
</protein>
<dbReference type="EMBL" id="LMUA01000023">
    <property type="protein sequence ID" value="KUE75356.1"/>
    <property type="molecule type" value="Genomic_DNA"/>
</dbReference>
<dbReference type="GO" id="GO:0006310">
    <property type="term" value="P:DNA recombination"/>
    <property type="evidence" value="ECO:0007669"/>
    <property type="project" value="UniProtKB-KW"/>
</dbReference>
<dbReference type="Pfam" id="PF00589">
    <property type="entry name" value="Phage_integrase"/>
    <property type="match status" value="1"/>
</dbReference>
<dbReference type="Gene3D" id="1.10.443.10">
    <property type="entry name" value="Intergrase catalytic core"/>
    <property type="match status" value="1"/>
</dbReference>
<evidence type="ECO:0000256" key="1">
    <source>
        <dbReference type="ARBA" id="ARBA00008857"/>
    </source>
</evidence>
<dbReference type="InterPro" id="IPR050090">
    <property type="entry name" value="Tyrosine_recombinase_XerCD"/>
</dbReference>
<keyword evidence="2" id="KW-0238">DNA-binding</keyword>
<evidence type="ECO:0000313" key="5">
    <source>
        <dbReference type="EMBL" id="KUE75356.1"/>
    </source>
</evidence>
<dbReference type="InterPro" id="IPR010998">
    <property type="entry name" value="Integrase_recombinase_N"/>
</dbReference>
<feature type="domain" description="Tyr recombinase" evidence="4">
    <location>
        <begin position="195"/>
        <end position="361"/>
    </location>
</feature>
<sequence>MLCKKCGKEIPNESMFCNWCGKKQTMQQKKGKQRGNGSGTVYQLPNKKWRAEVRVMANGANIRRTKDGFLRKKDALDYLPILKNGKYTVSEKSPILRDLYNLWKETKKYKGMSEDKKSHYLTAWGRLEELQHRDIQTLTFLEMQEIVDGAPGAYYPKRDIKTLLSHMYKIAEREEILPPNKNLAQYIELPQTPKSKRDAFTSEEVAKIWKDYENGNNFAGYALAMIYTSMRTGELFAQQVKDIFLDKKYMIGGIKTEAGINRVIPLADCIIPVIKKQISLSKKGGIIDMRIEDFYEMWAEFIQRTGIRPLDAYCCRHTTATALAEKKVAPAIIKEIMGHTSYNTTLRYTHISVDEKVKAVNKLRKKKEDKK</sequence>
<organism evidence="5 6">
    <name type="scientific">Ruthenibacterium lactatiformans</name>
    <dbReference type="NCBI Taxonomy" id="1550024"/>
    <lineage>
        <taxon>Bacteria</taxon>
        <taxon>Bacillati</taxon>
        <taxon>Bacillota</taxon>
        <taxon>Clostridia</taxon>
        <taxon>Eubacteriales</taxon>
        <taxon>Oscillospiraceae</taxon>
        <taxon>Ruthenibacterium</taxon>
    </lineage>
</organism>
<dbReference type="PROSITE" id="PS51898">
    <property type="entry name" value="TYR_RECOMBINASE"/>
    <property type="match status" value="1"/>
</dbReference>
<dbReference type="PANTHER" id="PTHR30349:SF41">
    <property type="entry name" value="INTEGRASE_RECOMBINASE PROTEIN MJ0367-RELATED"/>
    <property type="match status" value="1"/>
</dbReference>
<dbReference type="InterPro" id="IPR002104">
    <property type="entry name" value="Integrase_catalytic"/>
</dbReference>
<dbReference type="Proteomes" id="UP000053433">
    <property type="component" value="Unassembled WGS sequence"/>
</dbReference>
<proteinExistence type="inferred from homology"/>
<dbReference type="SUPFAM" id="SSF56349">
    <property type="entry name" value="DNA breaking-rejoining enzymes"/>
    <property type="match status" value="1"/>
</dbReference>
<dbReference type="AlphaFoldDB" id="A0A0W7TNE8"/>
<comment type="caution">
    <text evidence="5">The sequence shown here is derived from an EMBL/GenBank/DDBJ whole genome shotgun (WGS) entry which is preliminary data.</text>
</comment>
<evidence type="ECO:0000259" key="4">
    <source>
        <dbReference type="PROSITE" id="PS51898"/>
    </source>
</evidence>
<dbReference type="Gene3D" id="1.10.150.130">
    <property type="match status" value="1"/>
</dbReference>
<evidence type="ECO:0000256" key="3">
    <source>
        <dbReference type="ARBA" id="ARBA00023172"/>
    </source>
</evidence>
<evidence type="ECO:0000256" key="2">
    <source>
        <dbReference type="ARBA" id="ARBA00023125"/>
    </source>
</evidence>
<name>A0A0W7TNE8_9FIRM</name>
<accession>A0A0W7TNE8</accession>
<gene>
    <name evidence="5" type="ORF">ASJ35_14245</name>
</gene>
<dbReference type="PANTHER" id="PTHR30349">
    <property type="entry name" value="PHAGE INTEGRASE-RELATED"/>
    <property type="match status" value="1"/>
</dbReference>
<dbReference type="InterPro" id="IPR013762">
    <property type="entry name" value="Integrase-like_cat_sf"/>
</dbReference>
<dbReference type="RefSeq" id="WP_058723613.1">
    <property type="nucleotide sequence ID" value="NZ_DBFXFE010000018.1"/>
</dbReference>
<reference evidence="5 6" key="1">
    <citation type="submission" date="2015-10" db="EMBL/GenBank/DDBJ databases">
        <title>A novel member of the family Ruminococcaceae isolated from human faeces.</title>
        <authorList>
            <person name="Shkoporov A.N."/>
            <person name="Chaplin A.V."/>
            <person name="Motuzova O.V."/>
            <person name="Kafarskaia L.I."/>
            <person name="Efimov B.A."/>
        </authorList>
    </citation>
    <scope>NUCLEOTIDE SEQUENCE [LARGE SCALE GENOMIC DNA]</scope>
    <source>
        <strain evidence="5 6">668</strain>
    </source>
</reference>
<comment type="similarity">
    <text evidence="1">Belongs to the 'phage' integrase family.</text>
</comment>